<dbReference type="SUPFAM" id="SSF46785">
    <property type="entry name" value="Winged helix' DNA-binding domain"/>
    <property type="match status" value="1"/>
</dbReference>
<accession>A0A182Y6L4</accession>
<dbReference type="InterPro" id="IPR003150">
    <property type="entry name" value="DNA-bd_RFX"/>
</dbReference>
<feature type="region of interest" description="Disordered" evidence="2">
    <location>
        <begin position="689"/>
        <end position="714"/>
    </location>
</feature>
<feature type="compositionally biased region" description="Low complexity" evidence="2">
    <location>
        <begin position="1101"/>
        <end position="1116"/>
    </location>
</feature>
<dbReference type="PROSITE" id="PS51526">
    <property type="entry name" value="RFX_DBD"/>
    <property type="match status" value="1"/>
</dbReference>
<dbReference type="InterPro" id="IPR039779">
    <property type="entry name" value="RFX-like"/>
</dbReference>
<feature type="compositionally biased region" description="Pro residues" evidence="2">
    <location>
        <begin position="44"/>
        <end position="61"/>
    </location>
</feature>
<feature type="compositionally biased region" description="Low complexity" evidence="2">
    <location>
        <begin position="62"/>
        <end position="96"/>
    </location>
</feature>
<dbReference type="VEuPathDB" id="VectorBase:ASTEI20_032507"/>
<dbReference type="InterPro" id="IPR036388">
    <property type="entry name" value="WH-like_DNA-bd_sf"/>
</dbReference>
<dbReference type="STRING" id="30069.A0A182Y6L4"/>
<dbReference type="FunFam" id="1.10.10.10:FF:000422">
    <property type="entry name" value="DNA-binding protein RFX7"/>
    <property type="match status" value="1"/>
</dbReference>
<feature type="compositionally biased region" description="Low complexity" evidence="2">
    <location>
        <begin position="1082"/>
        <end position="1091"/>
    </location>
</feature>
<dbReference type="Pfam" id="PF02257">
    <property type="entry name" value="RFX_DNA_binding"/>
    <property type="match status" value="1"/>
</dbReference>
<dbReference type="Proteomes" id="UP000076408">
    <property type="component" value="Unassembled WGS sequence"/>
</dbReference>
<sequence>MSQTNSFQPWKQTLPVGLPSNLGSAIFGGTTAVSAAAGYGKIPTLPPPPPPPPPPQQPTPSPSSSSSSSSSLSSSVSSSTPAPGALGTPTTPCIPTGGPPMHTPLLTIPSPGGGAVSSSTASTGGPDFLAQMAVNKLKLGKLNASYELAAAGVAASHPPQAGGTELDVDMGEDHDPSVAAMKAMLASSGCHNPAALGDRDREQQIQQIFEKSISDNTKKQIVEILEKISTLRPPERLLLYLRMPGGYPETDPLRQSQNPLGTRLEINHTINWVRSHLEHDPNVSIPKQEVYDDYVAYCARINIKPLSTADFGKVMKQVFPGIRPRRLGTRGHSRYCYAAMRKATKLPIPKLPDLTSAGGSIEKQSSEGQSFNEEESWKVVKAWAEAMLPSCFTTINELAGFIAKNNLNSPTGISSRQQLHKKILQRELKEKRKLSAVAMKKRRKKRRKTLSTSICDAPESRNTSTPDSSKTKPIGAFGAVETQQQQQRTVSTKQPQQQQQPTTPIDGGGGLTTSCNGSGPAGATSQLLQHMIKREQQDFLDEDNNNTTSAVVAGGKMMLLQRQHQQQQQQQQHQQQQQQQHQSTNLNCDTSNGVLESFNKDLIMAVAASGFLPPSATGVSSVIAHGTHPPQHVQQQQQQQQQQLMQQRLLEGGMRSPQDQQFLQNVYCKKVRQAQQLKAVQQQQQQQAQLQLQQQQHPHQPSAGHAQSPLFFPNRPTSVQKRQLANSVAFAGRQKRLKLLQQRQQRSLEAQNNSAPRYDEQGNLILIETQDPTTQDEFIIPRERVISICNMDKNALDGYLNCEEENSQDQDQELLKYFPEEDGTGGGSAQQQQLDSSVDNDGATGPGPSSSSFGTGLFDDNEKLFQIRMILEKNQSNQNKQQMLQHQHQQQQQQQMQQALESQLAAYDTASTVNQGMGLQPGSAAASLAALSQRHNTTTGDPTTVGGDASSSVLAPDQHQRQQPKPHDGALSSQAYGMNPLNGTTAPGGSQALSQTLQSPTTRRKNFSFVPISEQPQRAGGTSGKKLSGSGNINHTPTDSPFVSPRSTPIHRKAHKASNGLTLNLGENKFSNHQAHGHHHQQQQQQQQQLQLTGGGSSYNQHLPQQPQQSHQQQQSRSYLGGYIKNELPASAPPSPSMMQPYRFGPVGMNGLTCGITSMPTTFQPICNPHGSLSSAGGSGHSAPMSSLESRSSSVPLIPNYDAYCNSNYNSVSQTPVPSEYDDFTETSNIFDILREQSSQLTAAVKIEESELTLPDLLPDQLQQQEDGGGGGAFFTRSANYNIVSRSVPSTPLPHLGGFRASGSSAASGTGNCLGPMGGGGPGGLGMVATRSMFELPKSVPSTPIALNEGSCQGDSMFQYSPETSRDFLINGNSVDRSKSSAASFYSPVAGGGSGPGTAGTNVSGSLAMATKGSSDPIGGGNVAAELGASHATGAGACSVHSTSSGTADPIAPPSADLASVLSDGIEGLSNELDSMADSMINPDILRNL</sequence>
<feature type="compositionally biased region" description="Polar residues" evidence="2">
    <location>
        <begin position="1032"/>
        <end position="1047"/>
    </location>
</feature>
<feature type="region of interest" description="Disordered" evidence="2">
    <location>
        <begin position="1"/>
        <end position="26"/>
    </location>
</feature>
<feature type="region of interest" description="Disordered" evidence="2">
    <location>
        <begin position="430"/>
        <end position="523"/>
    </location>
</feature>
<dbReference type="GO" id="GO:0000981">
    <property type="term" value="F:DNA-binding transcription factor activity, RNA polymerase II-specific"/>
    <property type="evidence" value="ECO:0007669"/>
    <property type="project" value="TreeGrafter"/>
</dbReference>
<dbReference type="VEuPathDB" id="VectorBase:ASTEI04100"/>
<evidence type="ECO:0000256" key="2">
    <source>
        <dbReference type="SAM" id="MobiDB-lite"/>
    </source>
</evidence>
<feature type="region of interest" description="Disordered" evidence="2">
    <location>
        <begin position="560"/>
        <end position="588"/>
    </location>
</feature>
<feature type="compositionally biased region" description="Low complexity" evidence="2">
    <location>
        <begin position="482"/>
        <end position="504"/>
    </location>
</feature>
<feature type="compositionally biased region" description="Low complexity" evidence="2">
    <location>
        <begin position="846"/>
        <end position="856"/>
    </location>
</feature>
<feature type="region of interest" description="Disordered" evidence="2">
    <location>
        <begin position="928"/>
        <end position="1048"/>
    </location>
</feature>
<proteinExistence type="predicted"/>
<dbReference type="PANTHER" id="PTHR12619">
    <property type="entry name" value="RFX TRANSCRIPTION FACTOR FAMILY"/>
    <property type="match status" value="1"/>
</dbReference>
<dbReference type="EnsemblMetazoa" id="ASTEI04100-RA">
    <property type="protein sequence ID" value="ASTEI04100-PA"/>
    <property type="gene ID" value="ASTEI04100"/>
</dbReference>
<feature type="region of interest" description="Disordered" evidence="2">
    <location>
        <begin position="877"/>
        <end position="897"/>
    </location>
</feature>
<dbReference type="GO" id="GO:0000978">
    <property type="term" value="F:RNA polymerase II cis-regulatory region sequence-specific DNA binding"/>
    <property type="evidence" value="ECO:0007669"/>
    <property type="project" value="TreeGrafter"/>
</dbReference>
<evidence type="ECO:0000313" key="4">
    <source>
        <dbReference type="Proteomes" id="UP000076408"/>
    </source>
</evidence>
<name>A0A182Y6L4_ANOST</name>
<dbReference type="Gene3D" id="6.10.140.1290">
    <property type="match status" value="1"/>
</dbReference>
<feature type="region of interest" description="Disordered" evidence="2">
    <location>
        <begin position="38"/>
        <end position="122"/>
    </location>
</feature>
<feature type="compositionally biased region" description="Polar residues" evidence="2">
    <location>
        <begin position="971"/>
        <end position="1001"/>
    </location>
</feature>
<feature type="region of interest" description="Disordered" evidence="2">
    <location>
        <begin position="1063"/>
        <end position="1117"/>
    </location>
</feature>
<keyword evidence="1" id="KW-0238">DNA-binding</keyword>
<feature type="compositionally biased region" description="Polar residues" evidence="2">
    <location>
        <begin position="829"/>
        <end position="839"/>
    </location>
</feature>
<reference evidence="3" key="2">
    <citation type="submission" date="2020-05" db="UniProtKB">
        <authorList>
            <consortium name="EnsemblMetazoa"/>
        </authorList>
    </citation>
    <scope>IDENTIFICATION</scope>
    <source>
        <strain evidence="3">Indian</strain>
    </source>
</reference>
<dbReference type="PANTHER" id="PTHR12619:SF21">
    <property type="entry name" value="RFX-TYPE WINGED-HELIX DOMAIN-CONTAINING PROTEIN"/>
    <property type="match status" value="1"/>
</dbReference>
<protein>
    <submittedName>
        <fullName evidence="3">Uncharacterized protein</fullName>
    </submittedName>
</protein>
<feature type="compositionally biased region" description="Basic residues" evidence="2">
    <location>
        <begin position="431"/>
        <end position="449"/>
    </location>
</feature>
<feature type="compositionally biased region" description="Low complexity" evidence="2">
    <location>
        <begin position="928"/>
        <end position="948"/>
    </location>
</feature>
<keyword evidence="4" id="KW-1185">Reference proteome</keyword>
<feature type="compositionally biased region" description="Polar residues" evidence="2">
    <location>
        <begin position="512"/>
        <end position="523"/>
    </location>
</feature>
<feature type="compositionally biased region" description="Polar residues" evidence="2">
    <location>
        <begin position="1"/>
        <end position="11"/>
    </location>
</feature>
<organism evidence="3 4">
    <name type="scientific">Anopheles stephensi</name>
    <name type="common">Indo-Pakistan malaria mosquito</name>
    <dbReference type="NCBI Taxonomy" id="30069"/>
    <lineage>
        <taxon>Eukaryota</taxon>
        <taxon>Metazoa</taxon>
        <taxon>Ecdysozoa</taxon>
        <taxon>Arthropoda</taxon>
        <taxon>Hexapoda</taxon>
        <taxon>Insecta</taxon>
        <taxon>Pterygota</taxon>
        <taxon>Neoptera</taxon>
        <taxon>Endopterygota</taxon>
        <taxon>Diptera</taxon>
        <taxon>Nematocera</taxon>
        <taxon>Culicoidea</taxon>
        <taxon>Culicidae</taxon>
        <taxon>Anophelinae</taxon>
        <taxon>Anopheles</taxon>
    </lineage>
</organism>
<feature type="compositionally biased region" description="Low complexity" evidence="2">
    <location>
        <begin position="563"/>
        <end position="582"/>
    </location>
</feature>
<reference evidence="4" key="1">
    <citation type="journal article" date="2014" name="Genome Biol.">
        <title>Genome analysis of a major urban malaria vector mosquito, Anopheles stephensi.</title>
        <authorList>
            <person name="Jiang X."/>
            <person name="Peery A."/>
            <person name="Hall A.B."/>
            <person name="Sharma A."/>
            <person name="Chen X.G."/>
            <person name="Waterhouse R.M."/>
            <person name="Komissarov A."/>
            <person name="Riehle M.M."/>
            <person name="Shouche Y."/>
            <person name="Sharakhova M.V."/>
            <person name="Lawson D."/>
            <person name="Pakpour N."/>
            <person name="Arensburger P."/>
            <person name="Davidson V.L."/>
            <person name="Eiglmeier K."/>
            <person name="Emrich S."/>
            <person name="George P."/>
            <person name="Kennedy R.C."/>
            <person name="Mane S.P."/>
            <person name="Maslen G."/>
            <person name="Oringanje C."/>
            <person name="Qi Y."/>
            <person name="Settlage R."/>
            <person name="Tojo M."/>
            <person name="Tubio J.M."/>
            <person name="Unger M.F."/>
            <person name="Wang B."/>
            <person name="Vernick K.D."/>
            <person name="Ribeiro J.M."/>
            <person name="James A.A."/>
            <person name="Michel K."/>
            <person name="Riehle M.A."/>
            <person name="Luckhart S."/>
            <person name="Sharakhov I.V."/>
            <person name="Tu Z."/>
        </authorList>
    </citation>
    <scope>NUCLEOTIDE SEQUENCE [LARGE SCALE GENOMIC DNA]</scope>
    <source>
        <strain evidence="4">Indian</strain>
    </source>
</reference>
<dbReference type="InterPro" id="IPR036390">
    <property type="entry name" value="WH_DNA-bd_sf"/>
</dbReference>
<evidence type="ECO:0000256" key="1">
    <source>
        <dbReference type="ARBA" id="ARBA00023125"/>
    </source>
</evidence>
<feature type="region of interest" description="Disordered" evidence="2">
    <location>
        <begin position="818"/>
        <end position="858"/>
    </location>
</feature>
<dbReference type="VEuPathDB" id="VectorBase:ASTE005244"/>
<evidence type="ECO:0000313" key="3">
    <source>
        <dbReference type="EnsemblMetazoa" id="ASTEI04100-PA"/>
    </source>
</evidence>
<dbReference type="OMA" id="PITTPCF"/>
<feature type="compositionally biased region" description="Polar residues" evidence="2">
    <location>
        <begin position="450"/>
        <end position="468"/>
    </location>
</feature>
<dbReference type="Gene3D" id="1.10.10.10">
    <property type="entry name" value="Winged helix-like DNA-binding domain superfamily/Winged helix DNA-binding domain"/>
    <property type="match status" value="1"/>
</dbReference>